<protein>
    <submittedName>
        <fullName evidence="2">Uncharacterized protein</fullName>
    </submittedName>
</protein>
<sequence length="82" mass="9166">MVEDVKTENKEIDVQKLMEQYDTESRIRRPLGIAAIIISIIAVSFSAFQFYTGGFGLLLALKQRAVHLAFTLSLAFLIYPGS</sequence>
<feature type="non-terminal residue" evidence="2">
    <location>
        <position position="82"/>
    </location>
</feature>
<dbReference type="EMBL" id="BARS01037209">
    <property type="protein sequence ID" value="GAG23726.1"/>
    <property type="molecule type" value="Genomic_DNA"/>
</dbReference>
<feature type="transmembrane region" description="Helical" evidence="1">
    <location>
        <begin position="31"/>
        <end position="52"/>
    </location>
</feature>
<evidence type="ECO:0000256" key="1">
    <source>
        <dbReference type="SAM" id="Phobius"/>
    </source>
</evidence>
<keyword evidence="1" id="KW-1133">Transmembrane helix</keyword>
<gene>
    <name evidence="2" type="ORF">S01H1_57081</name>
</gene>
<name>X0XFJ6_9ZZZZ</name>
<proteinExistence type="predicted"/>
<organism evidence="2">
    <name type="scientific">marine sediment metagenome</name>
    <dbReference type="NCBI Taxonomy" id="412755"/>
    <lineage>
        <taxon>unclassified sequences</taxon>
        <taxon>metagenomes</taxon>
        <taxon>ecological metagenomes</taxon>
    </lineage>
</organism>
<dbReference type="AlphaFoldDB" id="X0XFJ6"/>
<keyword evidence="1" id="KW-0472">Membrane</keyword>
<comment type="caution">
    <text evidence="2">The sequence shown here is derived from an EMBL/GenBank/DDBJ whole genome shotgun (WGS) entry which is preliminary data.</text>
</comment>
<accession>X0XFJ6</accession>
<reference evidence="2" key="1">
    <citation type="journal article" date="2014" name="Front. Microbiol.">
        <title>High frequency of phylogenetically diverse reductive dehalogenase-homologous genes in deep subseafloor sedimentary metagenomes.</title>
        <authorList>
            <person name="Kawai M."/>
            <person name="Futagami T."/>
            <person name="Toyoda A."/>
            <person name="Takaki Y."/>
            <person name="Nishi S."/>
            <person name="Hori S."/>
            <person name="Arai W."/>
            <person name="Tsubouchi T."/>
            <person name="Morono Y."/>
            <person name="Uchiyama I."/>
            <person name="Ito T."/>
            <person name="Fujiyama A."/>
            <person name="Inagaki F."/>
            <person name="Takami H."/>
        </authorList>
    </citation>
    <scope>NUCLEOTIDE SEQUENCE</scope>
    <source>
        <strain evidence="2">Expedition CK06-06</strain>
    </source>
</reference>
<evidence type="ECO:0000313" key="2">
    <source>
        <dbReference type="EMBL" id="GAG23726.1"/>
    </source>
</evidence>
<keyword evidence="1" id="KW-0812">Transmembrane</keyword>